<dbReference type="Ensembl" id="ENSOCUT00000042604.1">
    <property type="protein sequence ID" value="ENSOCUP00000047013.1"/>
    <property type="gene ID" value="ENSOCUG00000030630.1"/>
</dbReference>
<dbReference type="Gene3D" id="3.10.20.90">
    <property type="entry name" value="Phosphatidylinositol 3-kinase Catalytic Subunit, Chain A, domain 1"/>
    <property type="match status" value="1"/>
</dbReference>
<dbReference type="InterPro" id="IPR004241">
    <property type="entry name" value="Atg8-like"/>
</dbReference>
<dbReference type="SMR" id="A0A5F9DN24"/>
<dbReference type="Proteomes" id="UP000001811">
    <property type="component" value="Chromosome 12"/>
</dbReference>
<evidence type="ECO:0000313" key="7">
    <source>
        <dbReference type="Ensembl" id="ENSOCUP00000047013.1"/>
    </source>
</evidence>
<comment type="subcellular location">
    <subcellularLocation>
        <location evidence="1">Membrane</location>
    </subcellularLocation>
</comment>
<accession>A0A5F9DN24</accession>
<dbReference type="InterPro" id="IPR029071">
    <property type="entry name" value="Ubiquitin-like_domsf"/>
</dbReference>
<evidence type="ECO:0000256" key="5">
    <source>
        <dbReference type="RuleBase" id="RU004384"/>
    </source>
</evidence>
<feature type="region of interest" description="Disordered" evidence="6">
    <location>
        <begin position="85"/>
        <end position="109"/>
    </location>
</feature>
<proteinExistence type="inferred from homology"/>
<evidence type="ECO:0008006" key="9">
    <source>
        <dbReference type="Google" id="ProtNLM"/>
    </source>
</evidence>
<name>A0A5F9DN24_RABIT</name>
<dbReference type="GeneTree" id="ENSGT00940000156876"/>
<dbReference type="GO" id="GO:0006914">
    <property type="term" value="P:autophagy"/>
    <property type="evidence" value="ECO:0007669"/>
    <property type="project" value="UniProtKB-KW"/>
</dbReference>
<keyword evidence="8" id="KW-1185">Reference proteome</keyword>
<keyword evidence="5" id="KW-0072">Autophagy</keyword>
<evidence type="ECO:0000313" key="8">
    <source>
        <dbReference type="Proteomes" id="UP000001811"/>
    </source>
</evidence>
<dbReference type="Pfam" id="PF02991">
    <property type="entry name" value="ATG8"/>
    <property type="match status" value="1"/>
</dbReference>
<keyword evidence="4" id="KW-0449">Lipoprotein</keyword>
<evidence type="ECO:0000256" key="1">
    <source>
        <dbReference type="ARBA" id="ARBA00004370"/>
    </source>
</evidence>
<dbReference type="PANTHER" id="PTHR10969">
    <property type="entry name" value="MICROTUBULE-ASSOCIATED PROTEINS 1A/1B LIGHT CHAIN 3-RELATED"/>
    <property type="match status" value="1"/>
</dbReference>
<dbReference type="GO" id="GO:0016020">
    <property type="term" value="C:membrane"/>
    <property type="evidence" value="ECO:0007669"/>
    <property type="project" value="UniProtKB-SubCell"/>
</dbReference>
<dbReference type="AlphaFoldDB" id="A0A5F9DN24"/>
<keyword evidence="3" id="KW-0472">Membrane</keyword>
<organism evidence="7 8">
    <name type="scientific">Oryctolagus cuniculus</name>
    <name type="common">Rabbit</name>
    <dbReference type="NCBI Taxonomy" id="9986"/>
    <lineage>
        <taxon>Eukaryota</taxon>
        <taxon>Metazoa</taxon>
        <taxon>Chordata</taxon>
        <taxon>Craniata</taxon>
        <taxon>Vertebrata</taxon>
        <taxon>Euteleostomi</taxon>
        <taxon>Mammalia</taxon>
        <taxon>Eutheria</taxon>
        <taxon>Euarchontoglires</taxon>
        <taxon>Glires</taxon>
        <taxon>Lagomorpha</taxon>
        <taxon>Leporidae</taxon>
        <taxon>Oryctolagus</taxon>
    </lineage>
</organism>
<protein>
    <recommendedName>
        <fullName evidence="9">GABA type A receptor associated protein like 1</fullName>
    </recommendedName>
</protein>
<evidence type="ECO:0000256" key="2">
    <source>
        <dbReference type="ARBA" id="ARBA00007293"/>
    </source>
</evidence>
<reference evidence="7" key="2">
    <citation type="submission" date="2025-08" db="UniProtKB">
        <authorList>
            <consortium name="Ensembl"/>
        </authorList>
    </citation>
    <scope>IDENTIFICATION</scope>
    <source>
        <strain evidence="7">Thorbecke</strain>
    </source>
</reference>
<dbReference type="InParanoid" id="A0A5F9DN24"/>
<evidence type="ECO:0000256" key="4">
    <source>
        <dbReference type="ARBA" id="ARBA00023288"/>
    </source>
</evidence>
<sequence>MKFQYKEDHPLEYWKKKGEKIQKKYPDRVPVIVEKAPKARVPDLEKRKYLLPSATLSLPLMPPETSCMRTTMRKTILYVADSNEKSAKRKLGRSITRIHQPPNRAQGTD</sequence>
<reference evidence="7 8" key="1">
    <citation type="journal article" date="2011" name="Nature">
        <title>A high-resolution map of human evolutionary constraint using 29 mammals.</title>
        <authorList>
            <person name="Lindblad-Toh K."/>
            <person name="Garber M."/>
            <person name="Zuk O."/>
            <person name="Lin M.F."/>
            <person name="Parker B.J."/>
            <person name="Washietl S."/>
            <person name="Kheradpour P."/>
            <person name="Ernst J."/>
            <person name="Jordan G."/>
            <person name="Mauceli E."/>
            <person name="Ward L.D."/>
            <person name="Lowe C.B."/>
            <person name="Holloway A.K."/>
            <person name="Clamp M."/>
            <person name="Gnerre S."/>
            <person name="Alfoldi J."/>
            <person name="Beal K."/>
            <person name="Chang J."/>
            <person name="Clawson H."/>
            <person name="Cuff J."/>
            <person name="Di Palma F."/>
            <person name="Fitzgerald S."/>
            <person name="Flicek P."/>
            <person name="Guttman M."/>
            <person name="Hubisz M.J."/>
            <person name="Jaffe D.B."/>
            <person name="Jungreis I."/>
            <person name="Kent W.J."/>
            <person name="Kostka D."/>
            <person name="Lara M."/>
            <person name="Martins A.L."/>
            <person name="Massingham T."/>
            <person name="Moltke I."/>
            <person name="Raney B.J."/>
            <person name="Rasmussen M.D."/>
            <person name="Robinson J."/>
            <person name="Stark A."/>
            <person name="Vilella A.J."/>
            <person name="Wen J."/>
            <person name="Xie X."/>
            <person name="Zody M.C."/>
            <person name="Baldwin J."/>
            <person name="Bloom T."/>
            <person name="Chin C.W."/>
            <person name="Heiman D."/>
            <person name="Nicol R."/>
            <person name="Nusbaum C."/>
            <person name="Young S."/>
            <person name="Wilkinson J."/>
            <person name="Worley K.C."/>
            <person name="Kovar C.L."/>
            <person name="Muzny D.M."/>
            <person name="Gibbs R.A."/>
            <person name="Cree A."/>
            <person name="Dihn H.H."/>
            <person name="Fowler G."/>
            <person name="Jhangiani S."/>
            <person name="Joshi V."/>
            <person name="Lee S."/>
            <person name="Lewis L.R."/>
            <person name="Nazareth L.V."/>
            <person name="Okwuonu G."/>
            <person name="Santibanez J."/>
            <person name="Warren W.C."/>
            <person name="Mardis E.R."/>
            <person name="Weinstock G.M."/>
            <person name="Wilson R.K."/>
            <person name="Delehaunty K."/>
            <person name="Dooling D."/>
            <person name="Fronik C."/>
            <person name="Fulton L."/>
            <person name="Fulton B."/>
            <person name="Graves T."/>
            <person name="Minx P."/>
            <person name="Sodergren E."/>
            <person name="Birney E."/>
            <person name="Margulies E.H."/>
            <person name="Herrero J."/>
            <person name="Green E.D."/>
            <person name="Haussler D."/>
            <person name="Siepel A."/>
            <person name="Goldman N."/>
            <person name="Pollard K.S."/>
            <person name="Pedersen J.S."/>
            <person name="Lander E.S."/>
            <person name="Kellis M."/>
        </authorList>
    </citation>
    <scope>NUCLEOTIDE SEQUENCE [LARGE SCALE GENOMIC DNA]</scope>
    <source>
        <strain evidence="7 8">Thorbecke inbred</strain>
    </source>
</reference>
<evidence type="ECO:0000256" key="6">
    <source>
        <dbReference type="SAM" id="MobiDB-lite"/>
    </source>
</evidence>
<reference evidence="7" key="3">
    <citation type="submission" date="2025-09" db="UniProtKB">
        <authorList>
            <consortium name="Ensembl"/>
        </authorList>
    </citation>
    <scope>IDENTIFICATION</scope>
    <source>
        <strain evidence="7">Thorbecke</strain>
    </source>
</reference>
<comment type="similarity">
    <text evidence="2 5">Belongs to the ATG8 family.</text>
</comment>
<dbReference type="EMBL" id="AAGW02068127">
    <property type="status" value="NOT_ANNOTATED_CDS"/>
    <property type="molecule type" value="Genomic_DNA"/>
</dbReference>
<evidence type="ECO:0000256" key="3">
    <source>
        <dbReference type="ARBA" id="ARBA00023136"/>
    </source>
</evidence>
<dbReference type="SUPFAM" id="SSF54236">
    <property type="entry name" value="Ubiquitin-like"/>
    <property type="match status" value="1"/>
</dbReference>